<gene>
    <name evidence="3" type="ORF">BST37_21480</name>
    <name evidence="2" type="ORF">MNVI_16020</name>
</gene>
<evidence type="ECO:0000313" key="5">
    <source>
        <dbReference type="Proteomes" id="UP000466894"/>
    </source>
</evidence>
<dbReference type="Proteomes" id="UP000192374">
    <property type="component" value="Unassembled WGS sequence"/>
</dbReference>
<dbReference type="SUPFAM" id="SSF52777">
    <property type="entry name" value="CoA-dependent acyltransferases"/>
    <property type="match status" value="1"/>
</dbReference>
<dbReference type="AlphaFoldDB" id="A0A7I7PCF4"/>
<protein>
    <recommendedName>
        <fullName evidence="6">Diacylglycerol O-acyltransferase</fullName>
    </recommendedName>
</protein>
<evidence type="ECO:0000313" key="4">
    <source>
        <dbReference type="Proteomes" id="UP000192374"/>
    </source>
</evidence>
<sequence length="442" mass="47677">MDNVLDLQDQTAFFIGQVGGTCLLQCVWVYNRGIDIDGLWQFHDHLQRGRLSRRIERSPLRFGRHRWVSPNGSPDIELVSSPRQREEFDSWLHEQAETPLDPEHGPGWHLAALPFSNGGTGVSLLISHCLTDGVGLCEGLADAAFGRDDPINWPAGGSRRRWQAVCEDVRQTVRDGPAIGRAVVAAARVATRRRGNAEAATPPPASSAGADEPITLPTATVFVDADEWDARADSLGGTSNALLVGFAARLAQRRGRASADGSVVVRMPVNQRTEGDTRANAVTNVDVTVDPSSATTDLREIRAAIKQALVRHRQAPDEELAAMAIVPLLALVPERFLLRVGGGNTTGVVSSNLGAVNPAASRPDGTDADRFAVRWLYQGITKATMEGFGGLQFLLSGRAARHVFVSVTAYQPGRINSNDSLRQDIVRTLDDFSLTATFPDGT</sequence>
<evidence type="ECO:0000256" key="1">
    <source>
        <dbReference type="SAM" id="MobiDB-lite"/>
    </source>
</evidence>
<dbReference type="RefSeq" id="WP_083089945.1">
    <property type="nucleotide sequence ID" value="NZ_AP022583.1"/>
</dbReference>
<name>A0A7I7PCF4_9MYCO</name>
<dbReference type="OrthoDB" id="8183309at2"/>
<proteinExistence type="predicted"/>
<evidence type="ECO:0000313" key="2">
    <source>
        <dbReference type="EMBL" id="BBY06284.1"/>
    </source>
</evidence>
<organism evidence="2 5">
    <name type="scientific">Mycobacterium noviomagense</name>
    <dbReference type="NCBI Taxonomy" id="459858"/>
    <lineage>
        <taxon>Bacteria</taxon>
        <taxon>Bacillati</taxon>
        <taxon>Actinomycetota</taxon>
        <taxon>Actinomycetes</taxon>
        <taxon>Mycobacteriales</taxon>
        <taxon>Mycobacteriaceae</taxon>
        <taxon>Mycobacterium</taxon>
    </lineage>
</organism>
<evidence type="ECO:0008006" key="6">
    <source>
        <dbReference type="Google" id="ProtNLM"/>
    </source>
</evidence>
<keyword evidence="4" id="KW-1185">Reference proteome</keyword>
<evidence type="ECO:0000313" key="3">
    <source>
        <dbReference type="EMBL" id="ORB10983.1"/>
    </source>
</evidence>
<dbReference type="EMBL" id="AP022583">
    <property type="protein sequence ID" value="BBY06284.1"/>
    <property type="molecule type" value="Genomic_DNA"/>
</dbReference>
<reference evidence="2 5" key="2">
    <citation type="journal article" date="2019" name="Emerg. Microbes Infect.">
        <title>Comprehensive subspecies identification of 175 nontuberculous mycobacteria species based on 7547 genomic profiles.</title>
        <authorList>
            <person name="Matsumoto Y."/>
            <person name="Kinjo T."/>
            <person name="Motooka D."/>
            <person name="Nabeya D."/>
            <person name="Jung N."/>
            <person name="Uechi K."/>
            <person name="Horii T."/>
            <person name="Iida T."/>
            <person name="Fujita J."/>
            <person name="Nakamura S."/>
        </authorList>
    </citation>
    <scope>NUCLEOTIDE SEQUENCE [LARGE SCALE GENOMIC DNA]</scope>
    <source>
        <strain evidence="2 5">JCM 16367</strain>
    </source>
</reference>
<dbReference type="KEGG" id="mnv:MNVI_16020"/>
<reference evidence="3 4" key="1">
    <citation type="submission" date="2017-02" db="EMBL/GenBank/DDBJ databases">
        <title>The new phylogeny of genus Mycobacterium.</title>
        <authorList>
            <person name="Tortoli E."/>
            <person name="Trovato A."/>
            <person name="Cirillo D.M."/>
        </authorList>
    </citation>
    <scope>NUCLEOTIDE SEQUENCE [LARGE SCALE GENOMIC DNA]</scope>
    <source>
        <strain evidence="3 4">DSM 45145</strain>
    </source>
</reference>
<dbReference type="Proteomes" id="UP000466894">
    <property type="component" value="Chromosome"/>
</dbReference>
<feature type="region of interest" description="Disordered" evidence="1">
    <location>
        <begin position="192"/>
        <end position="213"/>
    </location>
</feature>
<accession>A0A7I7PCF4</accession>
<dbReference type="EMBL" id="MVIC01000070">
    <property type="protein sequence ID" value="ORB10983.1"/>
    <property type="molecule type" value="Genomic_DNA"/>
</dbReference>
<reference evidence="2" key="3">
    <citation type="submission" date="2020-02" db="EMBL/GenBank/DDBJ databases">
        <authorList>
            <person name="Matsumoto Y."/>
            <person name="Motooka D."/>
            <person name="Nakamura S."/>
        </authorList>
    </citation>
    <scope>NUCLEOTIDE SEQUENCE</scope>
    <source>
        <strain evidence="2">JCM 16367</strain>
    </source>
</reference>